<organism evidence="1 2">
    <name type="scientific">Zeimonas arvi</name>
    <dbReference type="NCBI Taxonomy" id="2498847"/>
    <lineage>
        <taxon>Bacteria</taxon>
        <taxon>Pseudomonadati</taxon>
        <taxon>Pseudomonadota</taxon>
        <taxon>Betaproteobacteria</taxon>
        <taxon>Burkholderiales</taxon>
        <taxon>Burkholderiaceae</taxon>
        <taxon>Zeimonas</taxon>
    </lineage>
</organism>
<dbReference type="AlphaFoldDB" id="A0A5C8NMI1"/>
<protein>
    <submittedName>
        <fullName evidence="1">Uncharacterized protein</fullName>
    </submittedName>
</protein>
<gene>
    <name evidence="1" type="ORF">FHP08_18030</name>
</gene>
<evidence type="ECO:0000313" key="1">
    <source>
        <dbReference type="EMBL" id="TXL62462.1"/>
    </source>
</evidence>
<accession>A0A5C8NMI1</accession>
<dbReference type="EMBL" id="VDUY01000010">
    <property type="protein sequence ID" value="TXL62462.1"/>
    <property type="molecule type" value="Genomic_DNA"/>
</dbReference>
<dbReference type="RefSeq" id="WP_147705902.1">
    <property type="nucleotide sequence ID" value="NZ_VDUY01000010.1"/>
</dbReference>
<dbReference type="Proteomes" id="UP000321548">
    <property type="component" value="Unassembled WGS sequence"/>
</dbReference>
<evidence type="ECO:0000313" key="2">
    <source>
        <dbReference type="Proteomes" id="UP000321548"/>
    </source>
</evidence>
<name>A0A5C8NMI1_9BURK</name>
<keyword evidence="2" id="KW-1185">Reference proteome</keyword>
<sequence length="260" mass="28218">MENFEMTETGRGVVFALADGGTFHLPAKPNVERVGSLDVLAVARGVFDEAARLQAETKAVRANPHLTEAGKLDRLAPVRIKGVRAVARAAASVEHEDEQLAARENAIFTVPAIDRADAVTAIREGELRSRFASLTARARLQVVEEISKPGNEQLMLALLRDPMPAQDALREVVVTRWREAREAEHIQELRSIRAAREALDWLRRSIFAAAAAVRRSAELSPRELASVLAGDANAMRGAHAFGVSPDDIAAARAAALRRTT</sequence>
<reference evidence="1 2" key="1">
    <citation type="submission" date="2019-06" db="EMBL/GenBank/DDBJ databases">
        <title>Quisquiliibacterium sp. nov., isolated from a maize field.</title>
        <authorList>
            <person name="Lin S.-Y."/>
            <person name="Tsai C.-F."/>
            <person name="Young C.-C."/>
        </authorList>
    </citation>
    <scope>NUCLEOTIDE SEQUENCE [LARGE SCALE GENOMIC DNA]</scope>
    <source>
        <strain evidence="1 2">CC-CFT501</strain>
    </source>
</reference>
<comment type="caution">
    <text evidence="1">The sequence shown here is derived from an EMBL/GenBank/DDBJ whole genome shotgun (WGS) entry which is preliminary data.</text>
</comment>
<proteinExistence type="predicted"/>